<dbReference type="SMART" id="SM00387">
    <property type="entry name" value="HATPase_c"/>
    <property type="match status" value="1"/>
</dbReference>
<keyword evidence="6" id="KW-0067">ATP-binding</keyword>
<dbReference type="SUPFAM" id="SSF55781">
    <property type="entry name" value="GAF domain-like"/>
    <property type="match status" value="1"/>
</dbReference>
<dbReference type="InterPro" id="IPR004358">
    <property type="entry name" value="Sig_transdc_His_kin-like_C"/>
</dbReference>
<dbReference type="Gene3D" id="3.30.565.10">
    <property type="entry name" value="Histidine kinase-like ATPase, C-terminal domain"/>
    <property type="match status" value="1"/>
</dbReference>
<dbReference type="Pfam" id="PF01590">
    <property type="entry name" value="GAF"/>
    <property type="match status" value="1"/>
</dbReference>
<evidence type="ECO:0000259" key="5">
    <source>
        <dbReference type="PROSITE" id="PS50109"/>
    </source>
</evidence>
<dbReference type="InterPro" id="IPR003594">
    <property type="entry name" value="HATPase_dom"/>
</dbReference>
<dbReference type="InterPro" id="IPR050351">
    <property type="entry name" value="BphY/WalK/GraS-like"/>
</dbReference>
<gene>
    <name evidence="6" type="ORF">NFI80_10495</name>
</gene>
<sequence length="415" mass="46504">MDNTEAALLSDIENVKNIPIVSTMLEVICKSTGMGFAAIARVTEDRWIACSVRDEISFGLVPGGELKIETTICNEIRDNRQAVIIDHVQISEIFADHHTPKMYGFQSYISIPIILRNGDFFGTLCAIDPKPALLNNAKTVGMFNLFAELIAFHLETLQVAEQSKTALNEMNHKLVDSVIENRQFKYISNHNLQEPLRKMRVFSSMLVQAGEAGDVEKIKFLAGKIDDCARKFSELVKELSEFSELYSDTDFELVDLRKLVAEVCGELSKELDEKNVRVQINELPVINASFSQMKQLFYSLITNSFQHSKRDGQHEITIGSKEITQKNTPQLPVQNDAELIEIMIQDNGAGFSKQQLEKIFDIFPNLINEELEKSDGSGLVYCRKIVRNHGGSIAAESEPGQGTAFSIILPIRARS</sequence>
<dbReference type="InterPro" id="IPR003018">
    <property type="entry name" value="GAF"/>
</dbReference>
<evidence type="ECO:0000256" key="1">
    <source>
        <dbReference type="ARBA" id="ARBA00000085"/>
    </source>
</evidence>
<dbReference type="SUPFAM" id="SSF55874">
    <property type="entry name" value="ATPase domain of HSP90 chaperone/DNA topoisomerase II/histidine kinase"/>
    <property type="match status" value="1"/>
</dbReference>
<dbReference type="InterPro" id="IPR005467">
    <property type="entry name" value="His_kinase_dom"/>
</dbReference>
<organism evidence="6 7">
    <name type="scientific">Dyadobacter chenhuakuii</name>
    <dbReference type="NCBI Taxonomy" id="2909339"/>
    <lineage>
        <taxon>Bacteria</taxon>
        <taxon>Pseudomonadati</taxon>
        <taxon>Bacteroidota</taxon>
        <taxon>Cytophagia</taxon>
        <taxon>Cytophagales</taxon>
        <taxon>Spirosomataceae</taxon>
        <taxon>Dyadobacter</taxon>
    </lineage>
</organism>
<evidence type="ECO:0000313" key="7">
    <source>
        <dbReference type="Proteomes" id="UP001055420"/>
    </source>
</evidence>
<comment type="catalytic activity">
    <reaction evidence="1">
        <text>ATP + protein L-histidine = ADP + protein N-phospho-L-histidine.</text>
        <dbReference type="EC" id="2.7.13.3"/>
    </reaction>
</comment>
<keyword evidence="6" id="KW-0547">Nucleotide-binding</keyword>
<dbReference type="Gene3D" id="3.30.450.40">
    <property type="match status" value="1"/>
</dbReference>
<dbReference type="InterPro" id="IPR036097">
    <property type="entry name" value="HisK_dim/P_sf"/>
</dbReference>
<dbReference type="EC" id="2.7.13.3" evidence="2"/>
<dbReference type="PANTHER" id="PTHR42878:SF15">
    <property type="entry name" value="BACTERIOPHYTOCHROME"/>
    <property type="match status" value="1"/>
</dbReference>
<dbReference type="Gene3D" id="1.10.287.130">
    <property type="match status" value="1"/>
</dbReference>
<dbReference type="GO" id="GO:0005524">
    <property type="term" value="F:ATP binding"/>
    <property type="evidence" value="ECO:0007669"/>
    <property type="project" value="UniProtKB-KW"/>
</dbReference>
<dbReference type="RefSeq" id="WP_235161396.1">
    <property type="nucleotide sequence ID" value="NZ_CP098805.1"/>
</dbReference>
<evidence type="ECO:0000256" key="2">
    <source>
        <dbReference type="ARBA" id="ARBA00012438"/>
    </source>
</evidence>
<dbReference type="PRINTS" id="PR00344">
    <property type="entry name" value="BCTRLSENSOR"/>
</dbReference>
<evidence type="ECO:0000313" key="6">
    <source>
        <dbReference type="EMBL" id="USJ33162.1"/>
    </source>
</evidence>
<keyword evidence="7" id="KW-1185">Reference proteome</keyword>
<name>A0ABY4XRY6_9BACT</name>
<evidence type="ECO:0000256" key="4">
    <source>
        <dbReference type="ARBA" id="ARBA00022777"/>
    </source>
</evidence>
<evidence type="ECO:0000256" key="3">
    <source>
        <dbReference type="ARBA" id="ARBA00022679"/>
    </source>
</evidence>
<dbReference type="EMBL" id="CP098805">
    <property type="protein sequence ID" value="USJ33162.1"/>
    <property type="molecule type" value="Genomic_DNA"/>
</dbReference>
<proteinExistence type="predicted"/>
<dbReference type="InterPro" id="IPR036890">
    <property type="entry name" value="HATPase_C_sf"/>
</dbReference>
<dbReference type="SUPFAM" id="SSF47384">
    <property type="entry name" value="Homodimeric domain of signal transducing histidine kinase"/>
    <property type="match status" value="1"/>
</dbReference>
<dbReference type="Proteomes" id="UP001055420">
    <property type="component" value="Chromosome"/>
</dbReference>
<protein>
    <recommendedName>
        <fullName evidence="2">histidine kinase</fullName>
        <ecNumber evidence="2">2.7.13.3</ecNumber>
    </recommendedName>
</protein>
<keyword evidence="3" id="KW-0808">Transferase</keyword>
<feature type="domain" description="Histidine kinase" evidence="5">
    <location>
        <begin position="187"/>
        <end position="413"/>
    </location>
</feature>
<reference evidence="6" key="1">
    <citation type="submission" date="2022-06" db="EMBL/GenBank/DDBJ databases">
        <title>Novel species in genus Dyadobacter.</title>
        <authorList>
            <person name="Ma C."/>
        </authorList>
    </citation>
    <scope>NUCLEOTIDE SEQUENCE</scope>
    <source>
        <strain evidence="6">CY22</strain>
    </source>
</reference>
<accession>A0ABY4XRY6</accession>
<keyword evidence="4" id="KW-0418">Kinase</keyword>
<dbReference type="InterPro" id="IPR029016">
    <property type="entry name" value="GAF-like_dom_sf"/>
</dbReference>
<dbReference type="Pfam" id="PF02518">
    <property type="entry name" value="HATPase_c"/>
    <property type="match status" value="1"/>
</dbReference>
<dbReference type="PROSITE" id="PS50109">
    <property type="entry name" value="HIS_KIN"/>
    <property type="match status" value="1"/>
</dbReference>
<dbReference type="PANTHER" id="PTHR42878">
    <property type="entry name" value="TWO-COMPONENT HISTIDINE KINASE"/>
    <property type="match status" value="1"/>
</dbReference>